<dbReference type="SUPFAM" id="SSF55120">
    <property type="entry name" value="Pseudouridine synthase"/>
    <property type="match status" value="1"/>
</dbReference>
<dbReference type="NCBIfam" id="TIGR00005">
    <property type="entry name" value="rluA_subfam"/>
    <property type="match status" value="1"/>
</dbReference>
<feature type="domain" description="Pseudouridine synthase RsuA/RluA-like" evidence="6">
    <location>
        <begin position="107"/>
        <end position="264"/>
    </location>
</feature>
<dbReference type="InterPro" id="IPR006145">
    <property type="entry name" value="PsdUridine_synth_RsuA/RluA"/>
</dbReference>
<keyword evidence="4" id="KW-0694">RNA-binding</keyword>
<evidence type="ECO:0000256" key="5">
    <source>
        <dbReference type="RuleBase" id="RU362028"/>
    </source>
</evidence>
<evidence type="ECO:0000313" key="8">
    <source>
        <dbReference type="Proteomes" id="UP001595420"/>
    </source>
</evidence>
<accession>A0ABV7C4P6</accession>
<keyword evidence="2 5" id="KW-0413">Isomerase</keyword>
<comment type="catalytic activity">
    <reaction evidence="3">
        <text>uridine(1911/1915/1917) in 23S rRNA = pseudouridine(1911/1915/1917) in 23S rRNA</text>
        <dbReference type="Rhea" id="RHEA:42524"/>
        <dbReference type="Rhea" id="RHEA-COMP:10097"/>
        <dbReference type="Rhea" id="RHEA-COMP:10098"/>
        <dbReference type="ChEBI" id="CHEBI:65314"/>
        <dbReference type="ChEBI" id="CHEBI:65315"/>
        <dbReference type="EC" id="5.4.99.23"/>
    </reaction>
</comment>
<dbReference type="InterPro" id="IPR020103">
    <property type="entry name" value="PsdUridine_synth_cat_dom_sf"/>
</dbReference>
<reference evidence="8" key="1">
    <citation type="journal article" date="2019" name="Int. J. Syst. Evol. Microbiol.">
        <title>The Global Catalogue of Microorganisms (GCM) 10K type strain sequencing project: providing services to taxonomists for standard genome sequencing and annotation.</title>
        <authorList>
            <consortium name="The Broad Institute Genomics Platform"/>
            <consortium name="The Broad Institute Genome Sequencing Center for Infectious Disease"/>
            <person name="Wu L."/>
            <person name="Ma J."/>
        </authorList>
    </citation>
    <scope>NUCLEOTIDE SEQUENCE [LARGE SCALE GENOMIC DNA]</scope>
    <source>
        <strain evidence="8">CGMCC 1.16855</strain>
    </source>
</reference>
<dbReference type="Proteomes" id="UP001595420">
    <property type="component" value="Unassembled WGS sequence"/>
</dbReference>
<dbReference type="EMBL" id="JBHRSB010000011">
    <property type="protein sequence ID" value="MFC3003464.1"/>
    <property type="molecule type" value="Genomic_DNA"/>
</dbReference>
<dbReference type="CDD" id="cd00165">
    <property type="entry name" value="S4"/>
    <property type="match status" value="1"/>
</dbReference>
<dbReference type="PROSITE" id="PS50889">
    <property type="entry name" value="S4"/>
    <property type="match status" value="1"/>
</dbReference>
<dbReference type="InterPro" id="IPR036986">
    <property type="entry name" value="S4_RNA-bd_sf"/>
</dbReference>
<evidence type="ECO:0000256" key="1">
    <source>
        <dbReference type="ARBA" id="ARBA00010876"/>
    </source>
</evidence>
<dbReference type="Pfam" id="PF00849">
    <property type="entry name" value="PseudoU_synth_2"/>
    <property type="match status" value="1"/>
</dbReference>
<comment type="caution">
    <text evidence="7">The sequence shown here is derived from an EMBL/GenBank/DDBJ whole genome shotgun (WGS) entry which is preliminary data.</text>
</comment>
<dbReference type="RefSeq" id="WP_379793870.1">
    <property type="nucleotide sequence ID" value="NZ_JAFNJS010000011.1"/>
</dbReference>
<evidence type="ECO:0000256" key="2">
    <source>
        <dbReference type="ARBA" id="ARBA00023235"/>
    </source>
</evidence>
<evidence type="ECO:0000256" key="4">
    <source>
        <dbReference type="PROSITE-ProRule" id="PRU00182"/>
    </source>
</evidence>
<protein>
    <recommendedName>
        <fullName evidence="5">Pseudouridine synthase</fullName>
        <ecNumber evidence="5">5.4.99.-</ecNumber>
    </recommendedName>
</protein>
<comment type="function">
    <text evidence="5">Responsible for synthesis of pseudouridine from uracil.</text>
</comment>
<dbReference type="PANTHER" id="PTHR21600:SF44">
    <property type="entry name" value="RIBOSOMAL LARGE SUBUNIT PSEUDOURIDINE SYNTHASE D"/>
    <property type="match status" value="1"/>
</dbReference>
<dbReference type="Gene3D" id="3.10.290.10">
    <property type="entry name" value="RNA-binding S4 domain"/>
    <property type="match status" value="1"/>
</dbReference>
<organism evidence="7 8">
    <name type="scientific">Falsiroseomonas tokyonensis</name>
    <dbReference type="NCBI Taxonomy" id="430521"/>
    <lineage>
        <taxon>Bacteria</taxon>
        <taxon>Pseudomonadati</taxon>
        <taxon>Pseudomonadota</taxon>
        <taxon>Alphaproteobacteria</taxon>
        <taxon>Acetobacterales</taxon>
        <taxon>Roseomonadaceae</taxon>
        <taxon>Falsiroseomonas</taxon>
    </lineage>
</organism>
<dbReference type="InterPro" id="IPR006225">
    <property type="entry name" value="PsdUridine_synth_RluC/D"/>
</dbReference>
<comment type="catalytic activity">
    <reaction evidence="5">
        <text>a uridine in RNA = a pseudouridine in RNA</text>
        <dbReference type="Rhea" id="RHEA:48348"/>
        <dbReference type="Rhea" id="RHEA-COMP:12068"/>
        <dbReference type="Rhea" id="RHEA-COMP:12069"/>
        <dbReference type="ChEBI" id="CHEBI:65314"/>
        <dbReference type="ChEBI" id="CHEBI:65315"/>
    </reaction>
</comment>
<proteinExistence type="inferred from homology"/>
<dbReference type="GO" id="GO:0016853">
    <property type="term" value="F:isomerase activity"/>
    <property type="evidence" value="ECO:0007669"/>
    <property type="project" value="UniProtKB-KW"/>
</dbReference>
<evidence type="ECO:0000256" key="3">
    <source>
        <dbReference type="ARBA" id="ARBA00036882"/>
    </source>
</evidence>
<dbReference type="CDD" id="cd02869">
    <property type="entry name" value="PseudoU_synth_RluA_like"/>
    <property type="match status" value="1"/>
</dbReference>
<dbReference type="InterPro" id="IPR050188">
    <property type="entry name" value="RluA_PseudoU_synthase"/>
</dbReference>
<keyword evidence="8" id="KW-1185">Reference proteome</keyword>
<name>A0ABV7C4P6_9PROT</name>
<dbReference type="EC" id="5.4.99.-" evidence="5"/>
<dbReference type="Gene3D" id="3.30.2350.10">
    <property type="entry name" value="Pseudouridine synthase"/>
    <property type="match status" value="1"/>
</dbReference>
<dbReference type="InterPro" id="IPR006224">
    <property type="entry name" value="PsdUridine_synth_RluA-like_CS"/>
</dbReference>
<evidence type="ECO:0000313" key="7">
    <source>
        <dbReference type="EMBL" id="MFC3003464.1"/>
    </source>
</evidence>
<dbReference type="PROSITE" id="PS01129">
    <property type="entry name" value="PSI_RLU"/>
    <property type="match status" value="1"/>
</dbReference>
<sequence length="342" mass="36253">MSAATQTSLPGPFAGQTHEIQAPPEAAGLRADRFLTDALAGAIGGLSRSRVKALIEQGQASRDGVPVHDPAESVRPGARYALRLPPPEDAVPQPQDIPLTILFEDRDLIVLDKPAGLVVHPAPGNPDGTLVNAVLAHAAEDLTGIGGEARPGIVHRLDKDTSGVMVVAKSQAAHTALSAAFANRDLDREYLALVWGLPSPAEGEITGDIGRHPMDRKRMAVVTRNGKHALTRYRTERAFGTACALLRCRLATGRTHQIRVHLSHIGHPLVGDPVYLKRVPAAARNLAAPLREALTGFPRQALHAATLGFRHPVTGAALSFTAALPPDMAELLRALEGHVTAR</sequence>
<gene>
    <name evidence="7" type="ORF">ACFOD3_26455</name>
</gene>
<evidence type="ECO:0000259" key="6">
    <source>
        <dbReference type="Pfam" id="PF00849"/>
    </source>
</evidence>
<dbReference type="PANTHER" id="PTHR21600">
    <property type="entry name" value="MITOCHONDRIAL RNA PSEUDOURIDINE SYNTHASE"/>
    <property type="match status" value="1"/>
</dbReference>
<comment type="similarity">
    <text evidence="1 5">Belongs to the pseudouridine synthase RluA family.</text>
</comment>